<dbReference type="AlphaFoldDB" id="A0A6I6MS03"/>
<protein>
    <submittedName>
        <fullName evidence="1">Uncharacterized protein</fullName>
    </submittedName>
</protein>
<reference evidence="1 2" key="1">
    <citation type="submission" date="2019-12" db="EMBL/GenBank/DDBJ databases">
        <title>Streptomyces sp. strain T44 isolated from rhizosphere soil of Broussonetia papyrifera.</title>
        <authorList>
            <person name="Mo P."/>
        </authorList>
    </citation>
    <scope>NUCLEOTIDE SEQUENCE [LARGE SCALE GENOMIC DNA]</scope>
    <source>
        <strain evidence="1 2">T44</strain>
    </source>
</reference>
<evidence type="ECO:0000313" key="2">
    <source>
        <dbReference type="Proteomes" id="UP000436138"/>
    </source>
</evidence>
<gene>
    <name evidence="1" type="ORF">GQF42_01895</name>
</gene>
<dbReference type="KEGG" id="sbro:GQF42_01895"/>
<evidence type="ECO:0000313" key="1">
    <source>
        <dbReference type="EMBL" id="QHA02242.1"/>
    </source>
</evidence>
<accession>A0A6I6MS03</accession>
<proteinExistence type="predicted"/>
<dbReference type="RefSeq" id="WP_158917066.1">
    <property type="nucleotide sequence ID" value="NZ_CP047020.1"/>
</dbReference>
<dbReference type="Proteomes" id="UP000436138">
    <property type="component" value="Chromosome"/>
</dbReference>
<dbReference type="EMBL" id="CP047020">
    <property type="protein sequence ID" value="QHA02242.1"/>
    <property type="molecule type" value="Genomic_DNA"/>
</dbReference>
<sequence>MLYFDSDVFVAKAFAVMDDDGSAKVGASVEGQLSAEAQNDLKRLRRTARSHEGKITSVVMCFMADGLPHYWGEEADWHTDLQNDWAEFTQ</sequence>
<organism evidence="1 2">
    <name type="scientific">Streptomyces broussonetiae</name>
    <dbReference type="NCBI Taxonomy" id="2686304"/>
    <lineage>
        <taxon>Bacteria</taxon>
        <taxon>Bacillati</taxon>
        <taxon>Actinomycetota</taxon>
        <taxon>Actinomycetes</taxon>
        <taxon>Kitasatosporales</taxon>
        <taxon>Streptomycetaceae</taxon>
        <taxon>Streptomyces</taxon>
    </lineage>
</organism>
<keyword evidence="2" id="KW-1185">Reference proteome</keyword>
<name>A0A6I6MS03_9ACTN</name>